<dbReference type="GO" id="GO:0003824">
    <property type="term" value="F:catalytic activity"/>
    <property type="evidence" value="ECO:0007669"/>
    <property type="project" value="UniProtKB-ARBA"/>
</dbReference>
<feature type="domain" description="Nudix hydrolase" evidence="1">
    <location>
        <begin position="36"/>
        <end position="159"/>
    </location>
</feature>
<organism evidence="2 3">
    <name type="scientific">Pseudoteredinibacter isoporae</name>
    <dbReference type="NCBI Taxonomy" id="570281"/>
    <lineage>
        <taxon>Bacteria</taxon>
        <taxon>Pseudomonadati</taxon>
        <taxon>Pseudomonadota</taxon>
        <taxon>Gammaproteobacteria</taxon>
        <taxon>Cellvibrionales</taxon>
        <taxon>Cellvibrionaceae</taxon>
        <taxon>Pseudoteredinibacter</taxon>
    </lineage>
</organism>
<dbReference type="SUPFAM" id="SSF55811">
    <property type="entry name" value="Nudix"/>
    <property type="match status" value="1"/>
</dbReference>
<dbReference type="EMBL" id="JACHHT010000001">
    <property type="protein sequence ID" value="MBB6520739.1"/>
    <property type="molecule type" value="Genomic_DNA"/>
</dbReference>
<dbReference type="InterPro" id="IPR015797">
    <property type="entry name" value="NUDIX_hydrolase-like_dom_sf"/>
</dbReference>
<name>A0A7X0JS15_9GAMM</name>
<keyword evidence="3" id="KW-1185">Reference proteome</keyword>
<dbReference type="CDD" id="cd04511">
    <property type="entry name" value="NUDIX_Hydrolase"/>
    <property type="match status" value="1"/>
</dbReference>
<dbReference type="Gene3D" id="3.90.79.10">
    <property type="entry name" value="Nucleoside Triphosphate Pyrophosphohydrolase"/>
    <property type="match status" value="1"/>
</dbReference>
<dbReference type="AlphaFoldDB" id="A0A7X0JS15"/>
<evidence type="ECO:0000313" key="3">
    <source>
        <dbReference type="Proteomes" id="UP000528457"/>
    </source>
</evidence>
<reference evidence="2 3" key="1">
    <citation type="submission" date="2020-08" db="EMBL/GenBank/DDBJ databases">
        <title>Genomic Encyclopedia of Type Strains, Phase IV (KMG-IV): sequencing the most valuable type-strain genomes for metagenomic binning, comparative biology and taxonomic classification.</title>
        <authorList>
            <person name="Goeker M."/>
        </authorList>
    </citation>
    <scope>NUCLEOTIDE SEQUENCE [LARGE SCALE GENOMIC DNA]</scope>
    <source>
        <strain evidence="2 3">DSM 22368</strain>
    </source>
</reference>
<dbReference type="Pfam" id="PF00293">
    <property type="entry name" value="NUDIX"/>
    <property type="match status" value="1"/>
</dbReference>
<accession>A0A7X0JS15</accession>
<gene>
    <name evidence="2" type="ORF">HNR48_001017</name>
</gene>
<dbReference type="InterPro" id="IPR029401">
    <property type="entry name" value="Nudix_N"/>
</dbReference>
<dbReference type="PANTHER" id="PTHR43222">
    <property type="entry name" value="NUDIX HYDROLASE 23"/>
    <property type="match status" value="1"/>
</dbReference>
<dbReference type="Pfam" id="PF14803">
    <property type="entry name" value="Zn_ribbon_Nudix"/>
    <property type="match status" value="1"/>
</dbReference>
<evidence type="ECO:0000259" key="1">
    <source>
        <dbReference type="PROSITE" id="PS51462"/>
    </source>
</evidence>
<dbReference type="InParanoid" id="A0A7X0JS15"/>
<proteinExistence type="predicted"/>
<dbReference type="InterPro" id="IPR000086">
    <property type="entry name" value="NUDIX_hydrolase_dom"/>
</dbReference>
<dbReference type="PROSITE" id="PS51462">
    <property type="entry name" value="NUDIX"/>
    <property type="match status" value="1"/>
</dbReference>
<dbReference type="PANTHER" id="PTHR43222:SF2">
    <property type="entry name" value="NUDIX HYDROLASE 23, CHLOROPLASTIC"/>
    <property type="match status" value="1"/>
</dbReference>
<sequence>MNFCSDCGHKLILAIPAGDLRERHICNQCSRIHYENPKLVVGVIAHWQDQVLLCRRGIEPQKGLWCLPAGFMENGESSDEGAMREAEEETRAQLEIESLYAVYNLPHINQTYMYYLAKLITPKVEAGLETLEAQLFKQHEIPWSQLAYPSIAAALQQFFIDQKRGQFPLIHETINSQANLLGNAS</sequence>
<evidence type="ECO:0000313" key="2">
    <source>
        <dbReference type="EMBL" id="MBB6520739.1"/>
    </source>
</evidence>
<dbReference type="Gene3D" id="2.20.70.10">
    <property type="match status" value="1"/>
</dbReference>
<protein>
    <submittedName>
        <fullName evidence="2">ADP-ribose pyrophosphatase YjhB (NUDIX family)</fullName>
    </submittedName>
</protein>
<dbReference type="Proteomes" id="UP000528457">
    <property type="component" value="Unassembled WGS sequence"/>
</dbReference>
<comment type="caution">
    <text evidence="2">The sequence shown here is derived from an EMBL/GenBank/DDBJ whole genome shotgun (WGS) entry which is preliminary data.</text>
</comment>
<dbReference type="RefSeq" id="WP_166850360.1">
    <property type="nucleotide sequence ID" value="NZ_JAAONY010000001.1"/>
</dbReference>